<sequence length="516" mass="54435">MTGPGFAAYGLDGDFTAAYLAARRLADLAERDPGALCPACLTALERLLVADPHARRTQARILYRDAAEALVHVLAKGPAELAAASRQALDKALSTPGKPRLAAAEAVGALPLAGLGGREVAVPEPEAGRASFAALGRAAGVPADAVAARAGRSLILPAGQPGTLLVVKRLRRGESPLGLAREAAWMRALAEEPFPVPCHVPTPLAHGDAPLWAVPDAPCPLPGLDPDGRCLAYLARADYFAYPNAPAGQGGLTAEAFAEVMSRAAYLLGWLAGRGIVHEAAIPLFHNRVQQGRREDGGLYDWRLPGRLDRWLASALHPNFGLSGLRDFEHFASVGTRPARLYRQMGDHLISLYLVAGSYFRMRDPALRGHGPGGAPADARHLFDEALLARVVAETTARYHEGFAGAAPGRAPFDAAALARRMVEEMGVDRHMDELLRVDDQAAMTDAAFRDFLIGRGMSPEAAAGLTRGEADVAIATGPHLGAFNDRTSLPELGECTAAAVAACLAARHERERIAA</sequence>
<name>A0A4P6HRA7_9BACT</name>
<keyword evidence="2" id="KW-1185">Reference proteome</keyword>
<reference evidence="1 2" key="1">
    <citation type="submission" date="2018-02" db="EMBL/GenBank/DDBJ databases">
        <title>Genome sequence of Desulfovibrio carbinolicus DSM 3852.</title>
        <authorList>
            <person name="Wilbanks E."/>
            <person name="Skennerton C.T."/>
            <person name="Orphan V.J."/>
        </authorList>
    </citation>
    <scope>NUCLEOTIDE SEQUENCE [LARGE SCALE GENOMIC DNA]</scope>
    <source>
        <strain evidence="1 2">DSM 3852</strain>
    </source>
</reference>
<organism evidence="1 2">
    <name type="scientific">Solidesulfovibrio carbinolicus</name>
    <dbReference type="NCBI Taxonomy" id="296842"/>
    <lineage>
        <taxon>Bacteria</taxon>
        <taxon>Pseudomonadati</taxon>
        <taxon>Thermodesulfobacteriota</taxon>
        <taxon>Desulfovibrionia</taxon>
        <taxon>Desulfovibrionales</taxon>
        <taxon>Desulfovibrionaceae</taxon>
        <taxon>Solidesulfovibrio</taxon>
    </lineage>
</organism>
<dbReference type="OrthoDB" id="5410372at2"/>
<gene>
    <name evidence="1" type="ORF">C3Y92_19330</name>
</gene>
<dbReference type="AlphaFoldDB" id="A0A4P6HRA7"/>
<evidence type="ECO:0000313" key="2">
    <source>
        <dbReference type="Proteomes" id="UP000293296"/>
    </source>
</evidence>
<protein>
    <submittedName>
        <fullName evidence="1">Uncharacterized protein</fullName>
    </submittedName>
</protein>
<accession>A0A4P6HRA7</accession>
<proteinExistence type="predicted"/>
<evidence type="ECO:0000313" key="1">
    <source>
        <dbReference type="EMBL" id="QAZ69274.1"/>
    </source>
</evidence>
<dbReference type="NCBIfam" id="NF033874">
    <property type="entry name" value="SidJ_rel_pseudo"/>
    <property type="match status" value="1"/>
</dbReference>
<dbReference type="Proteomes" id="UP000293296">
    <property type="component" value="Chromosome"/>
</dbReference>
<dbReference type="EMBL" id="CP026538">
    <property type="protein sequence ID" value="QAZ69274.1"/>
    <property type="molecule type" value="Genomic_DNA"/>
</dbReference>
<dbReference type="KEGG" id="dcb:C3Y92_19330"/>
<dbReference type="RefSeq" id="WP_129355514.1">
    <property type="nucleotide sequence ID" value="NZ_CP026538.1"/>
</dbReference>